<dbReference type="AlphaFoldDB" id="A0A6S7BU64"/>
<reference evidence="1 2" key="1">
    <citation type="submission" date="2020-04" db="EMBL/GenBank/DDBJ databases">
        <authorList>
            <person name="De Canck E."/>
        </authorList>
    </citation>
    <scope>NUCLEOTIDE SEQUENCE [LARGE SCALE GENOMIC DNA]</scope>
    <source>
        <strain evidence="1 2">LMG 28614</strain>
    </source>
</reference>
<gene>
    <name evidence="1" type="ORF">LMG28614_05686</name>
</gene>
<dbReference type="EMBL" id="CADIKK010000033">
    <property type="protein sequence ID" value="CAB3802741.1"/>
    <property type="molecule type" value="Genomic_DNA"/>
</dbReference>
<name>A0A6S7BU64_9BURK</name>
<evidence type="ECO:0000313" key="1">
    <source>
        <dbReference type="EMBL" id="CAB3802741.1"/>
    </source>
</evidence>
<sequence length="108" mass="12016">MYYKLVDKKVTRCATAREWHEWFEAATQSGERFVAQDEVGAIEVSTFFVGADTNSGQAGQLKLFETVVFDKGGKEVAALNAQYKTWNGAAEGHRAVLRKLRNQTSGIE</sequence>
<evidence type="ECO:0000313" key="2">
    <source>
        <dbReference type="Proteomes" id="UP000494365"/>
    </source>
</evidence>
<keyword evidence="2" id="KW-1185">Reference proteome</keyword>
<dbReference type="RefSeq" id="WP_175152687.1">
    <property type="nucleotide sequence ID" value="NZ_CADIKK010000033.1"/>
</dbReference>
<accession>A0A6S7BU64</accession>
<organism evidence="1 2">
    <name type="scientific">Paraburkholderia ultramafica</name>
    <dbReference type="NCBI Taxonomy" id="1544867"/>
    <lineage>
        <taxon>Bacteria</taxon>
        <taxon>Pseudomonadati</taxon>
        <taxon>Pseudomonadota</taxon>
        <taxon>Betaproteobacteria</taxon>
        <taxon>Burkholderiales</taxon>
        <taxon>Burkholderiaceae</taxon>
        <taxon>Paraburkholderia</taxon>
    </lineage>
</organism>
<dbReference type="Proteomes" id="UP000494365">
    <property type="component" value="Unassembled WGS sequence"/>
</dbReference>
<proteinExistence type="predicted"/>
<protein>
    <submittedName>
        <fullName evidence="1">Uncharacterized protein</fullName>
    </submittedName>
</protein>